<dbReference type="Proteomes" id="UP000499080">
    <property type="component" value="Unassembled WGS sequence"/>
</dbReference>
<dbReference type="InterPro" id="IPR002492">
    <property type="entry name" value="Transposase_Tc1-like"/>
</dbReference>
<reference evidence="3 4" key="1">
    <citation type="journal article" date="2019" name="Sci. Rep.">
        <title>Orb-weaving spider Araneus ventricosus genome elucidates the spidroin gene catalogue.</title>
        <authorList>
            <person name="Kono N."/>
            <person name="Nakamura H."/>
            <person name="Ohtoshi R."/>
            <person name="Moran D.A.P."/>
            <person name="Shinohara A."/>
            <person name="Yoshida Y."/>
            <person name="Fujiwara M."/>
            <person name="Mori M."/>
            <person name="Tomita M."/>
            <person name="Arakawa K."/>
        </authorList>
    </citation>
    <scope>NUCLEOTIDE SEQUENCE [LARGE SCALE GENOMIC DNA]</scope>
</reference>
<dbReference type="OrthoDB" id="10045182at2759"/>
<evidence type="ECO:0000313" key="3">
    <source>
        <dbReference type="EMBL" id="GBN08289.1"/>
    </source>
</evidence>
<dbReference type="GO" id="GO:0006313">
    <property type="term" value="P:DNA transposition"/>
    <property type="evidence" value="ECO:0007669"/>
    <property type="project" value="InterPro"/>
</dbReference>
<comment type="caution">
    <text evidence="3">The sequence shown here is derived from an EMBL/GenBank/DDBJ whole genome shotgun (WGS) entry which is preliminary data.</text>
</comment>
<feature type="region of interest" description="Disordered" evidence="1">
    <location>
        <begin position="15"/>
        <end position="64"/>
    </location>
</feature>
<proteinExistence type="predicted"/>
<dbReference type="InterPro" id="IPR036397">
    <property type="entry name" value="RNaseH_sf"/>
</dbReference>
<evidence type="ECO:0000256" key="1">
    <source>
        <dbReference type="SAM" id="MobiDB-lite"/>
    </source>
</evidence>
<gene>
    <name evidence="3" type="ORF">AVEN_133787_1</name>
</gene>
<evidence type="ECO:0000259" key="2">
    <source>
        <dbReference type="Pfam" id="PF01498"/>
    </source>
</evidence>
<evidence type="ECO:0000313" key="4">
    <source>
        <dbReference type="Proteomes" id="UP000499080"/>
    </source>
</evidence>
<feature type="compositionally biased region" description="Basic and acidic residues" evidence="1">
    <location>
        <begin position="43"/>
        <end position="56"/>
    </location>
</feature>
<dbReference type="Pfam" id="PF01498">
    <property type="entry name" value="HTH_Tnp_Tc3_2"/>
    <property type="match status" value="1"/>
</dbReference>
<sequence>MEYCRWSWVSNLQPSGSEDETLLSGQHGPSPQKVSSKTSNLRHRCDQKKTLKERDRRRPTRNLKRVRRATLPQIAADINAGALTSVSVRTVERTIIDMGLGSRNPTRVPLLTARHTAFRLAWARQQRHWTVDDWKHVASSDESHF</sequence>
<feature type="compositionally biased region" description="Polar residues" evidence="1">
    <location>
        <begin position="23"/>
        <end position="39"/>
    </location>
</feature>
<protein>
    <recommendedName>
        <fullName evidence="2">Transposase Tc1-like domain-containing protein</fullName>
    </recommendedName>
</protein>
<dbReference type="Gene3D" id="3.30.420.10">
    <property type="entry name" value="Ribonuclease H-like superfamily/Ribonuclease H"/>
    <property type="match status" value="1"/>
</dbReference>
<name>A0A4Y2L1L2_ARAVE</name>
<keyword evidence="4" id="KW-1185">Reference proteome</keyword>
<accession>A0A4Y2L1L2</accession>
<dbReference type="AlphaFoldDB" id="A0A4Y2L1L2"/>
<feature type="domain" description="Transposase Tc1-like" evidence="2">
    <location>
        <begin position="60"/>
        <end position="126"/>
    </location>
</feature>
<dbReference type="GO" id="GO:0015074">
    <property type="term" value="P:DNA integration"/>
    <property type="evidence" value="ECO:0007669"/>
    <property type="project" value="InterPro"/>
</dbReference>
<dbReference type="GO" id="GO:0003677">
    <property type="term" value="F:DNA binding"/>
    <property type="evidence" value="ECO:0007669"/>
    <property type="project" value="InterPro"/>
</dbReference>
<dbReference type="EMBL" id="BGPR01005250">
    <property type="protein sequence ID" value="GBN08289.1"/>
    <property type="molecule type" value="Genomic_DNA"/>
</dbReference>
<organism evidence="3 4">
    <name type="scientific">Araneus ventricosus</name>
    <name type="common">Orbweaver spider</name>
    <name type="synonym">Epeira ventricosa</name>
    <dbReference type="NCBI Taxonomy" id="182803"/>
    <lineage>
        <taxon>Eukaryota</taxon>
        <taxon>Metazoa</taxon>
        <taxon>Ecdysozoa</taxon>
        <taxon>Arthropoda</taxon>
        <taxon>Chelicerata</taxon>
        <taxon>Arachnida</taxon>
        <taxon>Araneae</taxon>
        <taxon>Araneomorphae</taxon>
        <taxon>Entelegynae</taxon>
        <taxon>Araneoidea</taxon>
        <taxon>Araneidae</taxon>
        <taxon>Araneus</taxon>
    </lineage>
</organism>